<dbReference type="GO" id="GO:0015450">
    <property type="term" value="F:protein-transporting ATPase activity"/>
    <property type="evidence" value="ECO:0007669"/>
    <property type="project" value="InterPro"/>
</dbReference>
<feature type="transmembrane region" description="Helical" evidence="9">
    <location>
        <begin position="372"/>
        <end position="391"/>
    </location>
</feature>
<dbReference type="AlphaFoldDB" id="A0A1M6K9M9"/>
<dbReference type="GO" id="GO:0043952">
    <property type="term" value="P:protein transport by the Sec complex"/>
    <property type="evidence" value="ECO:0007669"/>
    <property type="project" value="UniProtKB-UniRule"/>
</dbReference>
<gene>
    <name evidence="9" type="primary">secD</name>
    <name evidence="13" type="ORF">SAMN05443507_101186</name>
</gene>
<dbReference type="InterPro" id="IPR048634">
    <property type="entry name" value="SecD_SecF_C"/>
</dbReference>
<dbReference type="InterPro" id="IPR055344">
    <property type="entry name" value="SecD_SecF_C_bact"/>
</dbReference>
<dbReference type="GO" id="GO:0005886">
    <property type="term" value="C:plasma membrane"/>
    <property type="evidence" value="ECO:0007669"/>
    <property type="project" value="UniProtKB-SubCell"/>
</dbReference>
<dbReference type="NCBIfam" id="TIGR01129">
    <property type="entry name" value="secD"/>
    <property type="match status" value="1"/>
</dbReference>
<evidence type="ECO:0000256" key="4">
    <source>
        <dbReference type="ARBA" id="ARBA00022692"/>
    </source>
</evidence>
<dbReference type="Gene3D" id="3.30.70.3400">
    <property type="match status" value="1"/>
</dbReference>
<evidence type="ECO:0000256" key="2">
    <source>
        <dbReference type="ARBA" id="ARBA00022448"/>
    </source>
</evidence>
<comment type="function">
    <text evidence="9">Part of the Sec protein translocase complex. Interacts with the SecYEG preprotein conducting channel. SecDF uses the proton motive force (PMF) to complete protein translocation after the ATP-dependent function of SecA.</text>
</comment>
<comment type="caution">
    <text evidence="9">Lacks conserved residue(s) required for the propagation of feature annotation.</text>
</comment>
<dbReference type="Pfam" id="PF22599">
    <property type="entry name" value="SecDF_P1_head"/>
    <property type="match status" value="1"/>
</dbReference>
<dbReference type="InterPro" id="IPR048631">
    <property type="entry name" value="SecD_1st"/>
</dbReference>
<dbReference type="InterPro" id="IPR022813">
    <property type="entry name" value="SecD/SecF_arch_bac"/>
</dbReference>
<dbReference type="InterPro" id="IPR054384">
    <property type="entry name" value="SecDF_P1_head"/>
</dbReference>
<proteinExistence type="inferred from homology"/>
<evidence type="ECO:0000256" key="9">
    <source>
        <dbReference type="HAMAP-Rule" id="MF_01463"/>
    </source>
</evidence>
<feature type="domain" description="Protein export membrane protein SecD/SecF C-terminal" evidence="10">
    <location>
        <begin position="230"/>
        <end position="401"/>
    </location>
</feature>
<feature type="transmembrane region" description="Helical" evidence="9">
    <location>
        <begin position="302"/>
        <end position="323"/>
    </location>
</feature>
<keyword evidence="3 9" id="KW-1003">Cell membrane</keyword>
<evidence type="ECO:0000259" key="11">
    <source>
        <dbReference type="Pfam" id="PF21760"/>
    </source>
</evidence>
<feature type="transmembrane region" description="Helical" evidence="9">
    <location>
        <begin position="277"/>
        <end position="296"/>
    </location>
</feature>
<evidence type="ECO:0000259" key="12">
    <source>
        <dbReference type="Pfam" id="PF22599"/>
    </source>
</evidence>
<dbReference type="InterPro" id="IPR005791">
    <property type="entry name" value="SecD"/>
</dbReference>
<dbReference type="InterPro" id="IPR001036">
    <property type="entry name" value="Acrflvin-R"/>
</dbReference>
<keyword evidence="4 9" id="KW-0812">Transmembrane</keyword>
<evidence type="ECO:0000256" key="1">
    <source>
        <dbReference type="ARBA" id="ARBA00004651"/>
    </source>
</evidence>
<evidence type="ECO:0000256" key="3">
    <source>
        <dbReference type="ARBA" id="ARBA00022475"/>
    </source>
</evidence>
<feature type="transmembrane region" description="Helical" evidence="9">
    <location>
        <begin position="250"/>
        <end position="270"/>
    </location>
</feature>
<protein>
    <recommendedName>
        <fullName evidence="9">Protein translocase subunit SecD</fullName>
    </recommendedName>
</protein>
<evidence type="ECO:0000256" key="7">
    <source>
        <dbReference type="ARBA" id="ARBA00023010"/>
    </source>
</evidence>
<dbReference type="EMBL" id="FRAF01000001">
    <property type="protein sequence ID" value="SHJ55655.1"/>
    <property type="molecule type" value="Genomic_DNA"/>
</dbReference>
<keyword evidence="14" id="KW-1185">Reference proteome</keyword>
<dbReference type="NCBIfam" id="TIGR00916">
    <property type="entry name" value="2A0604s01"/>
    <property type="match status" value="1"/>
</dbReference>
<comment type="subunit">
    <text evidence="9">Forms a complex with SecF. Part of the essential Sec protein translocation apparatus which comprises SecA, SecYEG and auxiliary proteins SecDF. Other proteins may also be involved.</text>
</comment>
<evidence type="ECO:0000313" key="14">
    <source>
        <dbReference type="Proteomes" id="UP000184016"/>
    </source>
</evidence>
<dbReference type="PRINTS" id="PR00702">
    <property type="entry name" value="ACRIFLAVINRP"/>
</dbReference>
<name>A0A1M6K9M9_9BACL</name>
<keyword evidence="5 9" id="KW-0653">Protein transport</keyword>
<feature type="transmembrane region" description="Helical" evidence="9">
    <location>
        <begin position="344"/>
        <end position="366"/>
    </location>
</feature>
<keyword evidence="2 9" id="KW-0813">Transport</keyword>
<dbReference type="PANTHER" id="PTHR30081">
    <property type="entry name" value="PROTEIN-EXPORT MEMBRANE PROTEIN SEC"/>
    <property type="match status" value="1"/>
</dbReference>
<dbReference type="GO" id="GO:0065002">
    <property type="term" value="P:intracellular protein transmembrane transport"/>
    <property type="evidence" value="ECO:0007669"/>
    <property type="project" value="UniProtKB-UniRule"/>
</dbReference>
<dbReference type="Gene3D" id="1.20.1640.10">
    <property type="entry name" value="Multidrug efflux transporter AcrB transmembrane domain"/>
    <property type="match status" value="1"/>
</dbReference>
<feature type="domain" description="Protein translocase subunit SecDF P1" evidence="11">
    <location>
        <begin position="61"/>
        <end position="114"/>
    </location>
</feature>
<dbReference type="Proteomes" id="UP000184016">
    <property type="component" value="Unassembled WGS sequence"/>
</dbReference>
<evidence type="ECO:0000313" key="13">
    <source>
        <dbReference type="EMBL" id="SHJ55655.1"/>
    </source>
</evidence>
<dbReference type="Pfam" id="PF21760">
    <property type="entry name" value="SecD_1st"/>
    <property type="match status" value="1"/>
</dbReference>
<dbReference type="Gene3D" id="3.30.1360.200">
    <property type="match status" value="1"/>
</dbReference>
<keyword evidence="6 9" id="KW-1133">Transmembrane helix</keyword>
<evidence type="ECO:0000256" key="5">
    <source>
        <dbReference type="ARBA" id="ARBA00022927"/>
    </source>
</evidence>
<accession>A0A1M6K9M9</accession>
<keyword evidence="7 9" id="KW-0811">Translocation</keyword>
<dbReference type="PANTHER" id="PTHR30081:SF1">
    <property type="entry name" value="PROTEIN TRANSLOCASE SUBUNIT SECD"/>
    <property type="match status" value="1"/>
</dbReference>
<dbReference type="RefSeq" id="WP_072872679.1">
    <property type="nucleotide sequence ID" value="NZ_FRAF01000001.1"/>
</dbReference>
<dbReference type="HAMAP" id="MF_01463_B">
    <property type="entry name" value="SecD_B"/>
    <property type="match status" value="1"/>
</dbReference>
<dbReference type="GO" id="GO:0006605">
    <property type="term" value="P:protein targeting"/>
    <property type="evidence" value="ECO:0007669"/>
    <property type="project" value="UniProtKB-UniRule"/>
</dbReference>
<evidence type="ECO:0000256" key="6">
    <source>
        <dbReference type="ARBA" id="ARBA00022989"/>
    </source>
</evidence>
<dbReference type="OrthoDB" id="9805019at2"/>
<sequence>MKWSRFGSFLLIAVIIIGLAAGTTMKLWRQIPLGLDLKGGISLLYKIEPVNNEPLTQAGIEAALQAVETRVNSLGVSSPQINLENGNEISVQLAGAFNQAQAEQIIGETAVLQIYGNIKMGKDNKPVPVPGTLLITGRDMESNATAGLDSTTGQPVVDVTFKNKALWAKITKEYLGKTVYTFLNGNLIQSATVQSVIENGQTQISGVGSMQQAQQLAKELNAGSLPYPLKQIASTNVGPQLGAASLRATLYAGLVAIVLIFLFMIAIYRLAGLIADIAIIAYAYLTLLVFAGFPITLTLPGLAALILGMGIAVDANIITYERIKDEVRNGRSLQSATIAGSKRALRTILDSNATTFIAGLVMFWFGQGDVRGFAIALMVSIIVSLLTAVFLSRTMLLQLTKSNLFRNPAWYGARKGGAGK</sequence>
<organism evidence="13 14">
    <name type="scientific">Alicyclobacillus tolerans</name>
    <dbReference type="NCBI Taxonomy" id="90970"/>
    <lineage>
        <taxon>Bacteria</taxon>
        <taxon>Bacillati</taxon>
        <taxon>Bacillota</taxon>
        <taxon>Bacilli</taxon>
        <taxon>Bacillales</taxon>
        <taxon>Alicyclobacillaceae</taxon>
        <taxon>Alicyclobacillus</taxon>
    </lineage>
</organism>
<comment type="similarity">
    <text evidence="9">Belongs to the SecD/SecF family. SecD subfamily.</text>
</comment>
<dbReference type="STRING" id="1830138.SAMN05443507_101186"/>
<feature type="domain" description="SecDF P1 head subdomain" evidence="12">
    <location>
        <begin position="123"/>
        <end position="226"/>
    </location>
</feature>
<keyword evidence="8 9" id="KW-0472">Membrane</keyword>
<evidence type="ECO:0000259" key="10">
    <source>
        <dbReference type="Pfam" id="PF02355"/>
    </source>
</evidence>
<dbReference type="Pfam" id="PF02355">
    <property type="entry name" value="SecD_SecF_C"/>
    <property type="match status" value="1"/>
</dbReference>
<evidence type="ECO:0000256" key="8">
    <source>
        <dbReference type="ARBA" id="ARBA00023136"/>
    </source>
</evidence>
<comment type="subcellular location">
    <subcellularLocation>
        <location evidence="1 9">Cell membrane</location>
        <topology evidence="1 9">Multi-pass membrane protein</topology>
    </subcellularLocation>
</comment>
<dbReference type="SUPFAM" id="SSF82866">
    <property type="entry name" value="Multidrug efflux transporter AcrB transmembrane domain"/>
    <property type="match status" value="1"/>
</dbReference>
<reference evidence="14" key="1">
    <citation type="submission" date="2016-11" db="EMBL/GenBank/DDBJ databases">
        <authorList>
            <person name="Varghese N."/>
            <person name="Submissions S."/>
        </authorList>
    </citation>
    <scope>NUCLEOTIDE SEQUENCE [LARGE SCALE GENOMIC DNA]</scope>
    <source>
        <strain evidence="14">USBA-503</strain>
    </source>
</reference>